<dbReference type="AlphaFoldDB" id="A0A9N9B6E1"/>
<organism evidence="10 11">
    <name type="scientific">Funneliformis mosseae</name>
    <name type="common">Endomycorrhizal fungus</name>
    <name type="synonym">Glomus mosseae</name>
    <dbReference type="NCBI Taxonomy" id="27381"/>
    <lineage>
        <taxon>Eukaryota</taxon>
        <taxon>Fungi</taxon>
        <taxon>Fungi incertae sedis</taxon>
        <taxon>Mucoromycota</taxon>
        <taxon>Glomeromycotina</taxon>
        <taxon>Glomeromycetes</taxon>
        <taxon>Glomerales</taxon>
        <taxon>Glomeraceae</taxon>
        <taxon>Funneliformis</taxon>
    </lineage>
</organism>
<dbReference type="Pfam" id="PF11700">
    <property type="entry name" value="ATG22"/>
    <property type="match status" value="1"/>
</dbReference>
<feature type="transmembrane region" description="Helical" evidence="9">
    <location>
        <begin position="406"/>
        <end position="428"/>
    </location>
</feature>
<feature type="transmembrane region" description="Helical" evidence="9">
    <location>
        <begin position="473"/>
        <end position="496"/>
    </location>
</feature>
<comment type="function">
    <text evidence="9">Vacuolar effluxer which mediate the efflux of amino acids resulting from autophagic degradation. The release of autophagic amino acids allows the maintenance of protein synthesis and viability during nitrogen starvation.</text>
</comment>
<protein>
    <recommendedName>
        <fullName evidence="9">Autophagy-related protein</fullName>
    </recommendedName>
</protein>
<comment type="similarity">
    <text evidence="2 9">Belongs to the ATG22 family.</text>
</comment>
<feature type="transmembrane region" description="Helical" evidence="9">
    <location>
        <begin position="343"/>
        <end position="364"/>
    </location>
</feature>
<evidence type="ECO:0000256" key="9">
    <source>
        <dbReference type="RuleBase" id="RU363073"/>
    </source>
</evidence>
<comment type="subcellular location">
    <subcellularLocation>
        <location evidence="1">Endomembrane system</location>
        <topology evidence="1">Multi-pass membrane protein</topology>
    </subcellularLocation>
    <subcellularLocation>
        <location evidence="9">Vacuole membrane</location>
        <topology evidence="9">Multi-pass membrane protein</topology>
    </subcellularLocation>
</comment>
<feature type="transmembrane region" description="Helical" evidence="9">
    <location>
        <begin position="158"/>
        <end position="178"/>
    </location>
</feature>
<evidence type="ECO:0000256" key="8">
    <source>
        <dbReference type="ARBA" id="ARBA00023136"/>
    </source>
</evidence>
<name>A0A9N9B6E1_FUNMO</name>
<feature type="transmembrane region" description="Helical" evidence="9">
    <location>
        <begin position="222"/>
        <end position="243"/>
    </location>
</feature>
<dbReference type="InterPro" id="IPR044738">
    <property type="entry name" value="Atg22"/>
</dbReference>
<feature type="transmembrane region" description="Helical" evidence="9">
    <location>
        <begin position="134"/>
        <end position="152"/>
    </location>
</feature>
<dbReference type="Proteomes" id="UP000789375">
    <property type="component" value="Unassembled WGS sequence"/>
</dbReference>
<accession>A0A9N9B6E1</accession>
<evidence type="ECO:0000256" key="6">
    <source>
        <dbReference type="ARBA" id="ARBA00022970"/>
    </source>
</evidence>
<dbReference type="GO" id="GO:0012505">
    <property type="term" value="C:endomembrane system"/>
    <property type="evidence" value="ECO:0007669"/>
    <property type="project" value="UniProtKB-SubCell"/>
</dbReference>
<dbReference type="InterPro" id="IPR024671">
    <property type="entry name" value="Atg22-like"/>
</dbReference>
<dbReference type="GO" id="GO:0006914">
    <property type="term" value="P:autophagy"/>
    <property type="evidence" value="ECO:0007669"/>
    <property type="project" value="UniProtKB-KW"/>
</dbReference>
<keyword evidence="11" id="KW-1185">Reference proteome</keyword>
<reference evidence="10" key="1">
    <citation type="submission" date="2021-06" db="EMBL/GenBank/DDBJ databases">
        <authorList>
            <person name="Kallberg Y."/>
            <person name="Tangrot J."/>
            <person name="Rosling A."/>
        </authorList>
    </citation>
    <scope>NUCLEOTIDE SEQUENCE</scope>
    <source>
        <strain evidence="10">87-6 pot B 2015</strain>
    </source>
</reference>
<dbReference type="GO" id="GO:0032974">
    <property type="term" value="P:amino acid transmembrane export from vacuole"/>
    <property type="evidence" value="ECO:0007669"/>
    <property type="project" value="InterPro"/>
</dbReference>
<evidence type="ECO:0000313" key="10">
    <source>
        <dbReference type="EMBL" id="CAG8554812.1"/>
    </source>
</evidence>
<evidence type="ECO:0000313" key="11">
    <source>
        <dbReference type="Proteomes" id="UP000789375"/>
    </source>
</evidence>
<gene>
    <name evidence="10" type="ORF">FMOSSE_LOCUS6656</name>
</gene>
<dbReference type="CDD" id="cd17483">
    <property type="entry name" value="MFS_Atg22_like"/>
    <property type="match status" value="1"/>
</dbReference>
<keyword evidence="7 9" id="KW-1133">Transmembrane helix</keyword>
<feature type="transmembrane region" description="Helical" evidence="9">
    <location>
        <begin position="39"/>
        <end position="62"/>
    </location>
</feature>
<dbReference type="PANTHER" id="PTHR23519">
    <property type="entry name" value="AUTOPHAGY-RELATED PROTEIN 22"/>
    <property type="match status" value="1"/>
</dbReference>
<feature type="transmembrane region" description="Helical" evidence="9">
    <location>
        <begin position="102"/>
        <end position="122"/>
    </location>
</feature>
<dbReference type="SUPFAM" id="SSF103473">
    <property type="entry name" value="MFS general substrate transporter"/>
    <property type="match status" value="1"/>
</dbReference>
<feature type="transmembrane region" description="Helical" evidence="9">
    <location>
        <begin position="440"/>
        <end position="461"/>
    </location>
</feature>
<dbReference type="PANTHER" id="PTHR23519:SF1">
    <property type="entry name" value="AUTOPHAGY-RELATED PROTEIN 22"/>
    <property type="match status" value="1"/>
</dbReference>
<proteinExistence type="inferred from homology"/>
<keyword evidence="6 9" id="KW-0029">Amino-acid transport</keyword>
<dbReference type="GO" id="GO:0005774">
    <property type="term" value="C:vacuolar membrane"/>
    <property type="evidence" value="ECO:0007669"/>
    <property type="project" value="UniProtKB-SubCell"/>
</dbReference>
<dbReference type="EMBL" id="CAJVPP010001430">
    <property type="protein sequence ID" value="CAG8554812.1"/>
    <property type="molecule type" value="Genomic_DNA"/>
</dbReference>
<evidence type="ECO:0000256" key="2">
    <source>
        <dbReference type="ARBA" id="ARBA00006978"/>
    </source>
</evidence>
<keyword evidence="4 9" id="KW-0926">Vacuole</keyword>
<sequence length="514" mass="57497">MERESTLQILQDEKNIATYNESIINEDKQPVTSKELKGWYLHNFACGAYDVAIAGFFAPVLLEKLASKSGYELDRVTPCDTLVPNHKCVIKIAGVYIDTDSFSFYVVSLSVLLQSLLLISCTSLADHGANRKKFLLFFSTVGAVATICYALVFKPEWYLFAGIITIVSNCCFGAAYVFHLAHIPIFSRIYPEVLLLKKSNASSEKLLEVEEKISTKLSANTTGVGFVAGLLVVFGGLGIVLALNSSDYSLQIAMSFGGGWWLIWLIFPFLWLKEHPEPPLPSTVNKFLYPYKRIFKTMKKARKLKQITIFLTSWFLLSDGINTIGPLAALFGSKTFNLTEVQLIILAIIVPSCAAIGIYIFYFIEKLFKFTTKTMIIIISIMLTLLPAYTLLGFFLPFGMRHNWEIWLFVVYFGLCLGSIQAYSQSLFSRLIPKGHESEFFSLYLITAKGSSTLGPMLSGIVTSATHEIRNGFWVLFVMLSISSVIVMTLVVDIGIKESEDFVKDEIEEQSEQS</sequence>
<keyword evidence="5 9" id="KW-0812">Transmembrane</keyword>
<keyword evidence="3 9" id="KW-0813">Transport</keyword>
<evidence type="ECO:0000256" key="3">
    <source>
        <dbReference type="ARBA" id="ARBA00022448"/>
    </source>
</evidence>
<feature type="transmembrane region" description="Helical" evidence="9">
    <location>
        <begin position="376"/>
        <end position="400"/>
    </location>
</feature>
<keyword evidence="8 9" id="KW-0472">Membrane</keyword>
<evidence type="ECO:0000256" key="7">
    <source>
        <dbReference type="ARBA" id="ARBA00022989"/>
    </source>
</evidence>
<dbReference type="Gene3D" id="1.20.1250.20">
    <property type="entry name" value="MFS general substrate transporter like domains"/>
    <property type="match status" value="1"/>
</dbReference>
<dbReference type="InterPro" id="IPR050495">
    <property type="entry name" value="ATG22/LtaA_families"/>
</dbReference>
<evidence type="ECO:0000256" key="5">
    <source>
        <dbReference type="ARBA" id="ARBA00022692"/>
    </source>
</evidence>
<evidence type="ECO:0000256" key="4">
    <source>
        <dbReference type="ARBA" id="ARBA00022554"/>
    </source>
</evidence>
<feature type="transmembrane region" description="Helical" evidence="9">
    <location>
        <begin position="307"/>
        <end position="331"/>
    </location>
</feature>
<evidence type="ECO:0000256" key="1">
    <source>
        <dbReference type="ARBA" id="ARBA00004127"/>
    </source>
</evidence>
<dbReference type="InterPro" id="IPR036259">
    <property type="entry name" value="MFS_trans_sf"/>
</dbReference>
<comment type="caution">
    <text evidence="10">The sequence shown here is derived from an EMBL/GenBank/DDBJ whole genome shotgun (WGS) entry which is preliminary data.</text>
</comment>
<feature type="transmembrane region" description="Helical" evidence="9">
    <location>
        <begin position="249"/>
        <end position="272"/>
    </location>
</feature>
<keyword evidence="9" id="KW-0072">Autophagy</keyword>